<gene>
    <name evidence="2" type="ORF">HMF3257_19755</name>
</gene>
<evidence type="ECO:0008006" key="4">
    <source>
        <dbReference type="Google" id="ProtNLM"/>
    </source>
</evidence>
<feature type="chain" id="PRO_5016320054" description="Sel1 repeat family protein" evidence="1">
    <location>
        <begin position="22"/>
        <end position="215"/>
    </location>
</feature>
<sequence>MKTILFGLSSVLGLFTTPAAAPNSAQDLKNYLTIREQVKAMDITALKKIATSPDEKTVKKGLATYYTFIKAPLPENNPAAGKAAVDALEASANTYMDPIAYVKLAIVYAQDNPSFNIKQDRTKSLKYLSIAWEIADLSDRATGDNALLTLIVNNSLGLGDGFYADNTNGKFAMKKALDTIRPEVLAARGRFKKLYNLTVKDEAVGSTNVERHYGG</sequence>
<dbReference type="AlphaFoldDB" id="A0A327NKW3"/>
<evidence type="ECO:0000313" key="2">
    <source>
        <dbReference type="EMBL" id="RAI75837.1"/>
    </source>
</evidence>
<accession>A0A327NKW3</accession>
<proteinExistence type="predicted"/>
<reference evidence="2 3" key="1">
    <citation type="submission" date="2018-06" db="EMBL/GenBank/DDBJ databases">
        <title>Spirosoma sp. HMF3257 Genome sequencing and assembly.</title>
        <authorList>
            <person name="Kang H."/>
            <person name="Cha I."/>
            <person name="Kim H."/>
            <person name="Kang J."/>
            <person name="Joh K."/>
        </authorList>
    </citation>
    <scope>NUCLEOTIDE SEQUENCE [LARGE SCALE GENOMIC DNA]</scope>
    <source>
        <strain evidence="2 3">HMF3257</strain>
    </source>
</reference>
<protein>
    <recommendedName>
        <fullName evidence="4">Sel1 repeat family protein</fullName>
    </recommendedName>
</protein>
<dbReference type="EMBL" id="QLII01000001">
    <property type="protein sequence ID" value="RAI75837.1"/>
    <property type="molecule type" value="Genomic_DNA"/>
</dbReference>
<comment type="caution">
    <text evidence="2">The sequence shown here is derived from an EMBL/GenBank/DDBJ whole genome shotgun (WGS) entry which is preliminary data.</text>
</comment>
<evidence type="ECO:0000256" key="1">
    <source>
        <dbReference type="SAM" id="SignalP"/>
    </source>
</evidence>
<dbReference type="Proteomes" id="UP000249016">
    <property type="component" value="Unassembled WGS sequence"/>
</dbReference>
<name>A0A327NKW3_9BACT</name>
<feature type="signal peptide" evidence="1">
    <location>
        <begin position="1"/>
        <end position="21"/>
    </location>
</feature>
<dbReference type="OrthoDB" id="3078504at2"/>
<evidence type="ECO:0000313" key="3">
    <source>
        <dbReference type="Proteomes" id="UP000249016"/>
    </source>
</evidence>
<organism evidence="2 3">
    <name type="scientific">Spirosoma telluris</name>
    <dbReference type="NCBI Taxonomy" id="2183553"/>
    <lineage>
        <taxon>Bacteria</taxon>
        <taxon>Pseudomonadati</taxon>
        <taxon>Bacteroidota</taxon>
        <taxon>Cytophagia</taxon>
        <taxon>Cytophagales</taxon>
        <taxon>Cytophagaceae</taxon>
        <taxon>Spirosoma</taxon>
    </lineage>
</organism>
<keyword evidence="1" id="KW-0732">Signal</keyword>
<dbReference type="RefSeq" id="WP_111344679.1">
    <property type="nucleotide sequence ID" value="NZ_QLII01000001.1"/>
</dbReference>
<keyword evidence="3" id="KW-1185">Reference proteome</keyword>